<evidence type="ECO:0000313" key="6">
    <source>
        <dbReference type="Proteomes" id="UP000520876"/>
    </source>
</evidence>
<dbReference type="PANTHER" id="PTHR32494">
    <property type="entry name" value="ALLANTOATE DEIMINASE-RELATED"/>
    <property type="match status" value="1"/>
</dbReference>
<dbReference type="GO" id="GO:0016813">
    <property type="term" value="F:hydrolase activity, acting on carbon-nitrogen (but not peptide) bonds, in linear amidines"/>
    <property type="evidence" value="ECO:0007669"/>
    <property type="project" value="InterPro"/>
</dbReference>
<feature type="binding site" evidence="3">
    <location>
        <position position="99"/>
    </location>
    <ligand>
        <name>Zn(2+)</name>
        <dbReference type="ChEBI" id="CHEBI:29105"/>
        <label>1</label>
    </ligand>
</feature>
<dbReference type="Gene3D" id="3.30.70.360">
    <property type="match status" value="1"/>
</dbReference>
<gene>
    <name evidence="5" type="ORF">HZU72_05560</name>
</gene>
<feature type="binding site" evidence="3">
    <location>
        <position position="388"/>
    </location>
    <ligand>
        <name>Zn(2+)</name>
        <dbReference type="ChEBI" id="CHEBI:29105"/>
        <label>2</label>
    </ligand>
</feature>
<evidence type="ECO:0000256" key="2">
    <source>
        <dbReference type="ARBA" id="ARBA00022801"/>
    </source>
</evidence>
<dbReference type="EC" id="3.5.-.-" evidence="5"/>
<dbReference type="NCBIfam" id="TIGR01879">
    <property type="entry name" value="hydantase"/>
    <property type="match status" value="1"/>
</dbReference>
<comment type="caution">
    <text evidence="5">The sequence shown here is derived from an EMBL/GenBank/DDBJ whole genome shotgun (WGS) entry which is preliminary data.</text>
</comment>
<evidence type="ECO:0000256" key="1">
    <source>
        <dbReference type="ARBA" id="ARBA00006153"/>
    </source>
</evidence>
<comment type="cofactor">
    <cofactor evidence="3">
        <name>Zn(2+)</name>
        <dbReference type="ChEBI" id="CHEBI:29105"/>
    </cofactor>
    <text evidence="3">Binds 2 Zn(2+) ions per subunit.</text>
</comment>
<evidence type="ECO:0000256" key="3">
    <source>
        <dbReference type="PIRSR" id="PIRSR001235-1"/>
    </source>
</evidence>
<feature type="domain" description="Peptidase M20 dimerisation" evidence="4">
    <location>
        <begin position="217"/>
        <end position="316"/>
    </location>
</feature>
<dbReference type="PIRSF" id="PIRSF001235">
    <property type="entry name" value="Amidase_carbamoylase"/>
    <property type="match status" value="1"/>
</dbReference>
<comment type="similarity">
    <text evidence="1">Belongs to the peptidase M20 family.</text>
</comment>
<protein>
    <submittedName>
        <fullName evidence="5">Hydantoinase/carbamoylase family amidase</fullName>
        <ecNumber evidence="5">3.5.-.-</ecNumber>
    </submittedName>
</protein>
<dbReference type="EMBL" id="JACCGK010000004">
    <property type="protein sequence ID" value="NYT71894.1"/>
    <property type="molecule type" value="Genomic_DNA"/>
</dbReference>
<dbReference type="RefSeq" id="WP_180090909.1">
    <property type="nucleotide sequence ID" value="NZ_CAXAZJ010000006.1"/>
</dbReference>
<dbReference type="InterPro" id="IPR036264">
    <property type="entry name" value="Bact_exopeptidase_dim_dom"/>
</dbReference>
<evidence type="ECO:0000313" key="5">
    <source>
        <dbReference type="EMBL" id="NYT71894.1"/>
    </source>
</evidence>
<keyword evidence="6" id="KW-1185">Reference proteome</keyword>
<dbReference type="AlphaFoldDB" id="A0A7Z0N5C3"/>
<sequence>MEIVEQYNLNIDGDRLWQRLMAMAEIGATDGGGVNRQALSYEEHHAWRQLIEWAKEFDAEPFIDAVGNLFLRLPGENPQARPILIGSHLDSQPQGGRFDGVFGVMAAFEILQTLATSQLPRPRDVVAVAWMNEEGSRFAPGMMGSEVFVGKRDLAMVRSVCDANEISVGEALDTQFAAFPDLLPSSPGFPVHAYIEPHIEQGTRLEQANCSIGVVTGIQGKLTYRVRLVGVPGHAGTQPMAERRDALMAFADIAVHLQKEIGHYDECIKLTIGHLNVTPNVPSVVPQAVTFSLDLRHPDNAVLKDRGMKVTELIQAYSGACRVEVKPLVVAPSNDFDESLRGYITKCAEHRGYPVMPVLSAAGHDARYLAQQCPSAMIFIPCRDGVSHAEHEWAEPKHVTAGASVLLDVVVTLLTQLVPANEESDE</sequence>
<dbReference type="GO" id="GO:0046872">
    <property type="term" value="F:metal ion binding"/>
    <property type="evidence" value="ECO:0007669"/>
    <property type="project" value="UniProtKB-KW"/>
</dbReference>
<dbReference type="InterPro" id="IPR011650">
    <property type="entry name" value="Peptidase_M20_dimer"/>
</dbReference>
<dbReference type="PANTHER" id="PTHR32494:SF5">
    <property type="entry name" value="ALLANTOATE AMIDOHYDROLASE"/>
    <property type="match status" value="1"/>
</dbReference>
<dbReference type="CDD" id="cd03884">
    <property type="entry name" value="M20_bAS"/>
    <property type="match status" value="1"/>
</dbReference>
<feature type="binding site" evidence="3">
    <location>
        <position position="99"/>
    </location>
    <ligand>
        <name>Zn(2+)</name>
        <dbReference type="ChEBI" id="CHEBI:29105"/>
        <label>2</label>
    </ligand>
</feature>
<keyword evidence="3" id="KW-0862">Zinc</keyword>
<dbReference type="InterPro" id="IPR010158">
    <property type="entry name" value="Amidase_Cbmase"/>
</dbReference>
<dbReference type="InterPro" id="IPR002933">
    <property type="entry name" value="Peptidase_M20"/>
</dbReference>
<accession>A0A7Z0N5C3</accession>
<dbReference type="Pfam" id="PF01546">
    <property type="entry name" value="Peptidase_M20"/>
    <property type="match status" value="1"/>
</dbReference>
<feature type="binding site" evidence="3">
    <location>
        <position position="88"/>
    </location>
    <ligand>
        <name>Zn(2+)</name>
        <dbReference type="ChEBI" id="CHEBI:29105"/>
        <label>1</label>
    </ligand>
</feature>
<proteinExistence type="inferred from homology"/>
<dbReference type="SUPFAM" id="SSF53187">
    <property type="entry name" value="Zn-dependent exopeptidases"/>
    <property type="match status" value="1"/>
</dbReference>
<feature type="binding site" evidence="3">
    <location>
        <position position="198"/>
    </location>
    <ligand>
        <name>Zn(2+)</name>
        <dbReference type="ChEBI" id="CHEBI:29105"/>
        <label>1</label>
    </ligand>
</feature>
<keyword evidence="2 5" id="KW-0378">Hydrolase</keyword>
<dbReference type="Pfam" id="PF07687">
    <property type="entry name" value="M20_dimer"/>
    <property type="match status" value="1"/>
</dbReference>
<feature type="binding site" evidence="3">
    <location>
        <position position="134"/>
    </location>
    <ligand>
        <name>Zn(2+)</name>
        <dbReference type="ChEBI" id="CHEBI:29105"/>
        <label>2</label>
    </ligand>
</feature>
<evidence type="ECO:0000259" key="4">
    <source>
        <dbReference type="Pfam" id="PF07687"/>
    </source>
</evidence>
<dbReference type="SUPFAM" id="SSF55031">
    <property type="entry name" value="Bacterial exopeptidase dimerisation domain"/>
    <property type="match status" value="1"/>
</dbReference>
<keyword evidence="3" id="KW-0479">Metal-binding</keyword>
<dbReference type="Gene3D" id="3.40.630.10">
    <property type="entry name" value="Zn peptidases"/>
    <property type="match status" value="1"/>
</dbReference>
<name>A0A7Z0N5C3_9GAMM</name>
<dbReference type="Proteomes" id="UP000520876">
    <property type="component" value="Unassembled WGS sequence"/>
</dbReference>
<organism evidence="5 6">
    <name type="scientific">Vreelandella sedimenti</name>
    <dbReference type="NCBI Taxonomy" id="2729618"/>
    <lineage>
        <taxon>Bacteria</taxon>
        <taxon>Pseudomonadati</taxon>
        <taxon>Pseudomonadota</taxon>
        <taxon>Gammaproteobacteria</taxon>
        <taxon>Oceanospirillales</taxon>
        <taxon>Halomonadaceae</taxon>
        <taxon>Vreelandella</taxon>
    </lineage>
</organism>
<reference evidence="5 6" key="1">
    <citation type="submission" date="2020-07" db="EMBL/GenBank/DDBJ databases">
        <title>Halomonas sp. QX-2 draft genome sequence.</title>
        <authorList>
            <person name="Qiu X."/>
        </authorList>
    </citation>
    <scope>NUCLEOTIDE SEQUENCE [LARGE SCALE GENOMIC DNA]</scope>
    <source>
        <strain evidence="5 6">QX-2</strain>
    </source>
</reference>